<evidence type="ECO:0000313" key="1">
    <source>
        <dbReference type="EMBL" id="KRN82154.1"/>
    </source>
</evidence>
<dbReference type="AlphaFoldDB" id="A0A0R2K6C6"/>
<dbReference type="STRING" id="89059.LAC1533_0750"/>
<evidence type="ECO:0000313" key="2">
    <source>
        <dbReference type="Proteomes" id="UP000051491"/>
    </source>
</evidence>
<sequence>MIEMQKSEGFDNIALKIIDYQEKHHMTDAEFALASHFTVEKIHGFKSMTGAAPTQEEETALERFMRTNSVRA</sequence>
<comment type="caution">
    <text evidence="1">The sequence shown here is derived from an EMBL/GenBank/DDBJ whole genome shotgun (WGS) entry which is preliminary data.</text>
</comment>
<protein>
    <submittedName>
        <fullName evidence="1">Uncharacterized protein</fullName>
    </submittedName>
</protein>
<gene>
    <name evidence="1" type="ORF">IV43_GL001658</name>
</gene>
<name>A0A0R2K6C6_9LACO</name>
<reference evidence="1 2" key="1">
    <citation type="journal article" date="2015" name="Genome Announc.">
        <title>Expanding the biotechnology potential of lactobacilli through comparative genomics of 213 strains and associated genera.</title>
        <authorList>
            <person name="Sun Z."/>
            <person name="Harris H.M."/>
            <person name="McCann A."/>
            <person name="Guo C."/>
            <person name="Argimon S."/>
            <person name="Zhang W."/>
            <person name="Yang X."/>
            <person name="Jeffery I.B."/>
            <person name="Cooney J.C."/>
            <person name="Kagawa T.F."/>
            <person name="Liu W."/>
            <person name="Song Y."/>
            <person name="Salvetti E."/>
            <person name="Wrobel A."/>
            <person name="Rasinkangas P."/>
            <person name="Parkhill J."/>
            <person name="Rea M.C."/>
            <person name="O'Sullivan O."/>
            <person name="Ritari J."/>
            <person name="Douillard F.P."/>
            <person name="Paul Ross R."/>
            <person name="Yang R."/>
            <person name="Briner A.E."/>
            <person name="Felis G.E."/>
            <person name="de Vos W.M."/>
            <person name="Barrangou R."/>
            <person name="Klaenhammer T.R."/>
            <person name="Caufield P.W."/>
            <person name="Cui Y."/>
            <person name="Zhang H."/>
            <person name="O'Toole P.W."/>
        </authorList>
    </citation>
    <scope>NUCLEOTIDE SEQUENCE [LARGE SCALE GENOMIC DNA]</scope>
    <source>
        <strain evidence="1 2">DSM 15353</strain>
    </source>
</reference>
<dbReference type="EMBL" id="JQBK01000054">
    <property type="protein sequence ID" value="KRN82154.1"/>
    <property type="molecule type" value="Genomic_DNA"/>
</dbReference>
<dbReference type="Proteomes" id="UP000051491">
    <property type="component" value="Unassembled WGS sequence"/>
</dbReference>
<accession>A0A0R2K6C6</accession>
<proteinExistence type="predicted"/>
<dbReference type="PATRIC" id="fig|89059.3.peg.1770"/>
<organism evidence="1 2">
    <name type="scientific">Ligilactobacillus acidipiscis</name>
    <dbReference type="NCBI Taxonomy" id="89059"/>
    <lineage>
        <taxon>Bacteria</taxon>
        <taxon>Bacillati</taxon>
        <taxon>Bacillota</taxon>
        <taxon>Bacilli</taxon>
        <taxon>Lactobacillales</taxon>
        <taxon>Lactobacillaceae</taxon>
        <taxon>Ligilactobacillus</taxon>
    </lineage>
</organism>
<dbReference type="InterPro" id="IPR059218">
    <property type="entry name" value="LBP_cg2779-like"/>
</dbReference>
<dbReference type="NCBIfam" id="NF040507">
    <property type="entry name" value="LBP_cg2779_fam"/>
    <property type="match status" value="1"/>
</dbReference>